<reference evidence="2 3" key="1">
    <citation type="journal article" date="2018" name="Microbes Environ.">
        <title>Comparative Genomic Insights into Endofungal Lifestyles of Two Bacterial Endosymbionts, Mycoavidus cysteinexigens and Burkholderia rhizoxinica.</title>
        <authorList>
            <person name="Sharmin D."/>
            <person name="Guo Y."/>
            <person name="Nishizawa T."/>
            <person name="Ohshima S."/>
            <person name="Sato Y."/>
            <person name="Takashima Y."/>
            <person name="Narisawa K."/>
            <person name="Ohta H."/>
        </authorList>
    </citation>
    <scope>NUCLEOTIDE SEQUENCE [LARGE SCALE GENOMIC DNA]</scope>
    <source>
        <strain evidence="2 3">B1-EB</strain>
    </source>
</reference>
<dbReference type="EMBL" id="AP018150">
    <property type="protein sequence ID" value="BBE09818.1"/>
    <property type="molecule type" value="Genomic_DNA"/>
</dbReference>
<dbReference type="AlphaFoldDB" id="A0A2Z6EWQ8"/>
<evidence type="ECO:0000259" key="1">
    <source>
        <dbReference type="Pfam" id="PF13986"/>
    </source>
</evidence>
<dbReference type="RefSeq" id="WP_045365196.1">
    <property type="nucleotide sequence ID" value="NZ_AP018150.1"/>
</dbReference>
<proteinExistence type="predicted"/>
<accession>A0A2Z6EWQ8</accession>
<evidence type="ECO:0000313" key="2">
    <source>
        <dbReference type="EMBL" id="BBE09818.1"/>
    </source>
</evidence>
<gene>
    <name evidence="2" type="ORF">MCB1EB_1657</name>
</gene>
<name>A0A2Z6EWQ8_9BURK</name>
<feature type="domain" description="DUF4224" evidence="1">
    <location>
        <begin position="5"/>
        <end position="49"/>
    </location>
</feature>
<protein>
    <recommendedName>
        <fullName evidence="1">DUF4224 domain-containing protein</fullName>
    </recommendedName>
</protein>
<dbReference type="Proteomes" id="UP000282597">
    <property type="component" value="Chromosome"/>
</dbReference>
<dbReference type="InterPro" id="IPR025319">
    <property type="entry name" value="DUF4224"/>
</dbReference>
<organism evidence="2 3">
    <name type="scientific">Mycoavidus cysteinexigens</name>
    <dbReference type="NCBI Taxonomy" id="1553431"/>
    <lineage>
        <taxon>Bacteria</taxon>
        <taxon>Pseudomonadati</taxon>
        <taxon>Pseudomonadota</taxon>
        <taxon>Betaproteobacteria</taxon>
        <taxon>Burkholderiales</taxon>
        <taxon>Burkholderiaceae</taxon>
        <taxon>Mycoavidus</taxon>
    </lineage>
</organism>
<dbReference type="Pfam" id="PF13986">
    <property type="entry name" value="DUF4224"/>
    <property type="match status" value="1"/>
</dbReference>
<keyword evidence="3" id="KW-1185">Reference proteome</keyword>
<sequence>MNDYLSASELANLVGCKSNQRNQMIRWLENHRWRFVIDRFGLPKVARAYHNKKMGIFEEKFQTKYAETPNLQAFAS</sequence>
<evidence type="ECO:0000313" key="3">
    <source>
        <dbReference type="Proteomes" id="UP000282597"/>
    </source>
</evidence>
<dbReference type="KEGG" id="mcys:MCB1EB_1657"/>